<dbReference type="EMBL" id="GL376624">
    <property type="status" value="NOT_ANNOTATED_CDS"/>
    <property type="molecule type" value="Genomic_DNA"/>
</dbReference>
<evidence type="ECO:0000313" key="1">
    <source>
        <dbReference type="EnsemblProtists" id="PYU1_T009893"/>
    </source>
</evidence>
<dbReference type="VEuPathDB" id="FungiDB:PYU1_G009875"/>
<dbReference type="InParanoid" id="K3WY45"/>
<protein>
    <submittedName>
        <fullName evidence="1">Uncharacterized protein</fullName>
    </submittedName>
</protein>
<organism evidence="1 2">
    <name type="scientific">Globisporangium ultimum (strain ATCC 200006 / CBS 805.95 / DAOM BR144)</name>
    <name type="common">Pythium ultimum</name>
    <dbReference type="NCBI Taxonomy" id="431595"/>
    <lineage>
        <taxon>Eukaryota</taxon>
        <taxon>Sar</taxon>
        <taxon>Stramenopiles</taxon>
        <taxon>Oomycota</taxon>
        <taxon>Peronosporomycetes</taxon>
        <taxon>Pythiales</taxon>
        <taxon>Pythiaceae</taxon>
        <taxon>Globisporangium</taxon>
    </lineage>
</organism>
<reference evidence="1" key="3">
    <citation type="submission" date="2015-02" db="UniProtKB">
        <authorList>
            <consortium name="EnsemblProtists"/>
        </authorList>
    </citation>
    <scope>IDENTIFICATION</scope>
    <source>
        <strain evidence="1">DAOM BR144</strain>
    </source>
</reference>
<accession>K3WY45</accession>
<sequence>MFKEKRADLCLYLLFLTHEYPFFALEEAMGTTWECVQGVYHRLIIPSCTGITVRERIRQSKNSSVAANKIPTDCKRGLGPVHNFGRFQASESQGSVLNTQELFRRRVSLPLFRPFAFARN</sequence>
<proteinExistence type="predicted"/>
<name>K3WY45_GLOUD</name>
<keyword evidence="2" id="KW-1185">Reference proteome</keyword>
<reference evidence="2" key="2">
    <citation type="submission" date="2010-04" db="EMBL/GenBank/DDBJ databases">
        <authorList>
            <person name="Buell R."/>
            <person name="Hamilton J."/>
            <person name="Hostetler J."/>
        </authorList>
    </citation>
    <scope>NUCLEOTIDE SEQUENCE [LARGE SCALE GENOMIC DNA]</scope>
    <source>
        <strain evidence="2">DAOM:BR144</strain>
    </source>
</reference>
<evidence type="ECO:0000313" key="2">
    <source>
        <dbReference type="Proteomes" id="UP000019132"/>
    </source>
</evidence>
<dbReference type="EnsemblProtists" id="PYU1_T009893">
    <property type="protein sequence ID" value="PYU1_T009893"/>
    <property type="gene ID" value="PYU1_G009875"/>
</dbReference>
<dbReference type="Proteomes" id="UP000019132">
    <property type="component" value="Unassembled WGS sequence"/>
</dbReference>
<dbReference type="AlphaFoldDB" id="K3WY45"/>
<dbReference type="HOGENOM" id="CLU_2054389_0_0_1"/>
<reference evidence="2" key="1">
    <citation type="journal article" date="2010" name="Genome Biol.">
        <title>Genome sequence of the necrotrophic plant pathogen Pythium ultimum reveals original pathogenicity mechanisms and effector repertoire.</title>
        <authorList>
            <person name="Levesque C.A."/>
            <person name="Brouwer H."/>
            <person name="Cano L."/>
            <person name="Hamilton J.P."/>
            <person name="Holt C."/>
            <person name="Huitema E."/>
            <person name="Raffaele S."/>
            <person name="Robideau G.P."/>
            <person name="Thines M."/>
            <person name="Win J."/>
            <person name="Zerillo M.M."/>
            <person name="Beakes G.W."/>
            <person name="Boore J.L."/>
            <person name="Busam D."/>
            <person name="Dumas B."/>
            <person name="Ferriera S."/>
            <person name="Fuerstenberg S.I."/>
            <person name="Gachon C.M."/>
            <person name="Gaulin E."/>
            <person name="Govers F."/>
            <person name="Grenville-Briggs L."/>
            <person name="Horner N."/>
            <person name="Hostetler J."/>
            <person name="Jiang R.H."/>
            <person name="Johnson J."/>
            <person name="Krajaejun T."/>
            <person name="Lin H."/>
            <person name="Meijer H.J."/>
            <person name="Moore B."/>
            <person name="Morris P."/>
            <person name="Phuntmart V."/>
            <person name="Puiu D."/>
            <person name="Shetty J."/>
            <person name="Stajich J.E."/>
            <person name="Tripathy S."/>
            <person name="Wawra S."/>
            <person name="van West P."/>
            <person name="Whitty B.R."/>
            <person name="Coutinho P.M."/>
            <person name="Henrissat B."/>
            <person name="Martin F."/>
            <person name="Thomas P.D."/>
            <person name="Tyler B.M."/>
            <person name="De Vries R.P."/>
            <person name="Kamoun S."/>
            <person name="Yandell M."/>
            <person name="Tisserat N."/>
            <person name="Buell C.R."/>
        </authorList>
    </citation>
    <scope>NUCLEOTIDE SEQUENCE</scope>
    <source>
        <strain evidence="2">DAOM:BR144</strain>
    </source>
</reference>